<comment type="caution">
    <text evidence="1">The sequence shown here is derived from an EMBL/GenBank/DDBJ whole genome shotgun (WGS) entry which is preliminary data.</text>
</comment>
<gene>
    <name evidence="1" type="ORF">AVEN_207233_1</name>
</gene>
<evidence type="ECO:0000313" key="1">
    <source>
        <dbReference type="EMBL" id="GBM74313.1"/>
    </source>
</evidence>
<evidence type="ECO:0000313" key="2">
    <source>
        <dbReference type="Proteomes" id="UP000499080"/>
    </source>
</evidence>
<dbReference type="AlphaFoldDB" id="A0A4Y2I9H0"/>
<accession>A0A4Y2I9H0</accession>
<keyword evidence="2" id="KW-1185">Reference proteome</keyword>
<organism evidence="1 2">
    <name type="scientific">Araneus ventricosus</name>
    <name type="common">Orbweaver spider</name>
    <name type="synonym">Epeira ventricosa</name>
    <dbReference type="NCBI Taxonomy" id="182803"/>
    <lineage>
        <taxon>Eukaryota</taxon>
        <taxon>Metazoa</taxon>
        <taxon>Ecdysozoa</taxon>
        <taxon>Arthropoda</taxon>
        <taxon>Chelicerata</taxon>
        <taxon>Arachnida</taxon>
        <taxon>Araneae</taxon>
        <taxon>Araneomorphae</taxon>
        <taxon>Entelegynae</taxon>
        <taxon>Araneoidea</taxon>
        <taxon>Araneidae</taxon>
        <taxon>Araneus</taxon>
    </lineage>
</organism>
<dbReference type="EMBL" id="BGPR01002488">
    <property type="protein sequence ID" value="GBM74313.1"/>
    <property type="molecule type" value="Genomic_DNA"/>
</dbReference>
<proteinExistence type="predicted"/>
<reference evidence="1 2" key="1">
    <citation type="journal article" date="2019" name="Sci. Rep.">
        <title>Orb-weaving spider Araneus ventricosus genome elucidates the spidroin gene catalogue.</title>
        <authorList>
            <person name="Kono N."/>
            <person name="Nakamura H."/>
            <person name="Ohtoshi R."/>
            <person name="Moran D.A.P."/>
            <person name="Shinohara A."/>
            <person name="Yoshida Y."/>
            <person name="Fujiwara M."/>
            <person name="Mori M."/>
            <person name="Tomita M."/>
            <person name="Arakawa K."/>
        </authorList>
    </citation>
    <scope>NUCLEOTIDE SEQUENCE [LARGE SCALE GENOMIC DNA]</scope>
</reference>
<dbReference type="Proteomes" id="UP000499080">
    <property type="component" value="Unassembled WGS sequence"/>
</dbReference>
<protein>
    <submittedName>
        <fullName evidence="1">Uncharacterized protein</fullName>
    </submittedName>
</protein>
<name>A0A4Y2I9H0_ARAVE</name>
<sequence>MNLLRADDEVDIYEVDFHRQYKLTGKSFKPDVEDKSYISRNNIVMCLRKPTTTASTKRVRSMLHFSVDINHYNCQCVPKCPVKVFNVNSKWPVERHLSLLLVCSDISHGFNLPLLEVQTTPPKGTH</sequence>
<dbReference type="OrthoDB" id="8376461at2759"/>